<dbReference type="InterPro" id="IPR001683">
    <property type="entry name" value="PX_dom"/>
</dbReference>
<dbReference type="FunFam" id="3.30.1520.10:FF:000020">
    <property type="entry name" value="nischarin isoform X1"/>
    <property type="match status" value="1"/>
</dbReference>
<feature type="region of interest" description="Disordered" evidence="3">
    <location>
        <begin position="460"/>
        <end position="506"/>
    </location>
</feature>
<accession>A0A2D0PHW0</accession>
<feature type="compositionally biased region" description="Low complexity" evidence="3">
    <location>
        <begin position="482"/>
        <end position="506"/>
    </location>
</feature>
<evidence type="ECO:0000313" key="5">
    <source>
        <dbReference type="Proteomes" id="UP000221080"/>
    </source>
</evidence>
<evidence type="ECO:0000256" key="2">
    <source>
        <dbReference type="ARBA" id="ARBA00022737"/>
    </source>
</evidence>
<evidence type="ECO:0000256" key="3">
    <source>
        <dbReference type="SAM" id="MobiDB-lite"/>
    </source>
</evidence>
<proteinExistence type="predicted"/>
<dbReference type="SUPFAM" id="SSF52075">
    <property type="entry name" value="Outer arm dynein light chain 1"/>
    <property type="match status" value="1"/>
</dbReference>
<reference evidence="5" key="1">
    <citation type="journal article" date="2016" name="Nat. Commun.">
        <title>The channel catfish genome sequence provides insights into the evolution of scale formation in teleosts.</title>
        <authorList>
            <person name="Liu Z."/>
            <person name="Liu S."/>
            <person name="Yao J."/>
            <person name="Bao L."/>
            <person name="Zhang J."/>
            <person name="Li Y."/>
            <person name="Jiang C."/>
            <person name="Sun L."/>
            <person name="Wang R."/>
            <person name="Zhang Y."/>
            <person name="Zhou T."/>
            <person name="Zeng Q."/>
            <person name="Fu Q."/>
            <person name="Gao S."/>
            <person name="Li N."/>
            <person name="Koren S."/>
            <person name="Jiang Y."/>
            <person name="Zimin A."/>
            <person name="Xu P."/>
            <person name="Phillippy A.M."/>
            <person name="Geng X."/>
            <person name="Song L."/>
            <person name="Sun F."/>
            <person name="Li C."/>
            <person name="Wang X."/>
            <person name="Chen A."/>
            <person name="Jin Y."/>
            <person name="Yuan Z."/>
            <person name="Yang Y."/>
            <person name="Tan S."/>
            <person name="Peatman E."/>
            <person name="Lu J."/>
            <person name="Qin Z."/>
            <person name="Dunham R."/>
            <person name="Li Z."/>
            <person name="Sonstegard T."/>
            <person name="Feng J."/>
            <person name="Danzmann R.G."/>
            <person name="Schroeder S."/>
            <person name="Scheffler B."/>
            <person name="Duke M.V."/>
            <person name="Ballard L."/>
            <person name="Kucuktas H."/>
            <person name="Kaltenboeck L."/>
            <person name="Liu H."/>
            <person name="Armbruster J."/>
            <person name="Xie Y."/>
            <person name="Kirby M.L."/>
            <person name="Tian Y."/>
            <person name="Flanagan M.E."/>
            <person name="Mu W."/>
            <person name="Waldbieser G.C."/>
        </authorList>
    </citation>
    <scope>NUCLEOTIDE SEQUENCE [LARGE SCALE GENOMIC DNA]</scope>
    <source>
        <strain evidence="5">SDA103</strain>
    </source>
</reference>
<dbReference type="GO" id="GO:0005178">
    <property type="term" value="F:integrin binding"/>
    <property type="evidence" value="ECO:0007669"/>
    <property type="project" value="InterPro"/>
</dbReference>
<dbReference type="SMART" id="SM00365">
    <property type="entry name" value="LRR_SD22"/>
    <property type="match status" value="4"/>
</dbReference>
<evidence type="ECO:0000256" key="1">
    <source>
        <dbReference type="ARBA" id="ARBA00022614"/>
    </source>
</evidence>
<evidence type="ECO:0000313" key="6">
    <source>
        <dbReference type="RefSeq" id="XP_017306053.1"/>
    </source>
</evidence>
<dbReference type="Pfam" id="PF13855">
    <property type="entry name" value="LRR_8"/>
    <property type="match status" value="1"/>
</dbReference>
<name>A0A2D0PHW0_ICTPU</name>
<keyword evidence="2" id="KW-0677">Repeat</keyword>
<keyword evidence="5" id="KW-1185">Reference proteome</keyword>
<dbReference type="CTD" id="11188"/>
<dbReference type="InterPro" id="IPR036871">
    <property type="entry name" value="PX_dom_sf"/>
</dbReference>
<sequence>MDCAAFTEQNTERSVCIVGSELVENYTVYIIEVKVGEHRWTVKHRYSDFYELHEKLTSEKKIDKHLLPPKKIIGKNSKTLVEKRQKELEVYLQTLLNRFPVAVPKVLSIFLHFQLYEINGIAATLAEDLYHTGEQLLVAGEVFLLRPLQLYAITQQLKLAKPNCSNGDAKADLGHILDFACRLKYLKIPGTIGVVGTSNIAEHSLPFDLSVFKSVLQIEINDCSSGQIRGLPALKPTLVTLSIHRSAASMKEILVPEAAEFAKWEPEGVDIDCAVTAIIPTWKILTTLDMSHNNIYCIDESVKLIPAVEFLDLGHNFLSLVENLQYLYNLVHLDLSYNKLTVLEGVHTKLGNIKTLNLAGNQLETLSGLSKLYSLVNLDLSGNRLAQLDEIKYIGMLPCLEKLSLATNPMCIIPDYRTKVLAQFCDRASEVCLDGTVTTEKELDTVEVLKAIQKAKEAKDRMANTEKKISDVPRQTDAGLNPSSSSSVAAPQSSSSSSSSSSSPLHCASSSQEIACKDDSFLTKEILTHVDSTPTQRCCNNYPTVCEVTPQVRTQPTSCSSSEINSEQKHESSGCFYCEENQESWTNRCSTPVLPFSYLSYTITNLDFVIRLSDLIWRTDMESKTSSECRTSSVDVTEQGSPDSGGSYFEMGPDHSDEIMGCSSSSTLQDSESESVESSSVRINLIVWSHSIIVGQDGGLNQMPCCLAATDKALVVFQTRSKETPHNLEELMDCIKVALMAPYSDMEAFWFAIPDTCISLRLKFSATRWYFFSDGQNLMEIHSHVNLLLDRTQSERISGQSNVQSFIQQFLNSWEIEENDSGVKSGYIAHVLDRASLVQTSQKSTVPSDILSPVHASHTSIPLLLFLTTRHLCVLKVDFVAMASKPNGNCIRSCAKFTRIPLASTLLNPKQSRTGQSSSVTHRFCDVHVLELLAGHERLAAIFALPHDKFLFLKQFAQLRASLQDIKTIALLQTSKRHLRLNSTTPSKATKKKSLSQDMQKPHLTLSLLNPGDSLIQQLSEENQCPSHLSLSSALRHLSSLRGEEVIIFFHDNIAEVENEELRHILWTSVLFYKSPDVELTACVMMSTKAVYFILDDIASTLSDQAFSTSHIINCDSTTYNMMTQPFLHAVMWSWHPLDHKDADFLISFCFAMKLNELQSVNVGLFDQYFRVVGPFPEHIITCLTRDSYSTHHFLQQLMSVLSLLEKAPSPEPSDQDFYTQFGKKSTGKMENYELVHSSRVKFVYPSEEEIGDLTFIAAERKGPQGPAHSFNVLFYALVFQVQSGPDAKAELHPKSLVLSSTHVFLLDEDYISYPLPQFAKEPPQRDKYRLTDARRIRDLDRVLMGYQPYPQALTLVFDDVPGPDLLCHLTMDHFSDEKERKRMQGGDGAESEVQWCIFVPGADSRERLISLLARQWETLCSRELPLELTG</sequence>
<dbReference type="GO" id="GO:0035091">
    <property type="term" value="F:phosphatidylinositol binding"/>
    <property type="evidence" value="ECO:0007669"/>
    <property type="project" value="InterPro"/>
</dbReference>
<dbReference type="FunFam" id="3.80.10.10:FF:000468">
    <property type="entry name" value="nischarin isoform X2"/>
    <property type="match status" value="1"/>
</dbReference>
<dbReference type="GO" id="GO:0005737">
    <property type="term" value="C:cytoplasm"/>
    <property type="evidence" value="ECO:0007669"/>
    <property type="project" value="TreeGrafter"/>
</dbReference>
<dbReference type="CDD" id="cd06875">
    <property type="entry name" value="PX_IRAS"/>
    <property type="match status" value="1"/>
</dbReference>
<dbReference type="InterPro" id="IPR057714">
    <property type="entry name" value="PH_NISCH_C"/>
</dbReference>
<evidence type="ECO:0000259" key="4">
    <source>
        <dbReference type="PROSITE" id="PS50195"/>
    </source>
</evidence>
<dbReference type="Pfam" id="PF25625">
    <property type="entry name" value="PH_NISCH_C"/>
    <property type="match status" value="1"/>
</dbReference>
<protein>
    <submittedName>
        <fullName evidence="6">Nischarin isoform X1</fullName>
    </submittedName>
</protein>
<reference evidence="6" key="2">
    <citation type="submission" date="2025-08" db="UniProtKB">
        <authorList>
            <consortium name="RefSeq"/>
        </authorList>
    </citation>
    <scope>IDENTIFICATION</scope>
    <source>
        <tissue evidence="6">Blood</tissue>
    </source>
</reference>
<dbReference type="Pfam" id="PF00787">
    <property type="entry name" value="PX"/>
    <property type="match status" value="1"/>
</dbReference>
<dbReference type="PANTHER" id="PTHR15454">
    <property type="entry name" value="NISCHARIN RELATED"/>
    <property type="match status" value="1"/>
</dbReference>
<dbReference type="SUPFAM" id="SSF64268">
    <property type="entry name" value="PX domain"/>
    <property type="match status" value="1"/>
</dbReference>
<dbReference type="PANTHER" id="PTHR15454:SF35">
    <property type="entry name" value="NISCHARIN"/>
    <property type="match status" value="1"/>
</dbReference>
<gene>
    <name evidence="6" type="primary">nisch</name>
</gene>
<feature type="domain" description="PX" evidence="4">
    <location>
        <begin position="7"/>
        <end position="117"/>
    </location>
</feature>
<dbReference type="SMART" id="SM00312">
    <property type="entry name" value="PX"/>
    <property type="match status" value="1"/>
</dbReference>
<dbReference type="RefSeq" id="XP_017306053.1">
    <property type="nucleotide sequence ID" value="XM_017450564.3"/>
</dbReference>
<dbReference type="InterPro" id="IPR032675">
    <property type="entry name" value="LRR_dom_sf"/>
</dbReference>
<dbReference type="PROSITE" id="PS51450">
    <property type="entry name" value="LRR"/>
    <property type="match status" value="4"/>
</dbReference>
<dbReference type="GeneID" id="108255006"/>
<dbReference type="Gene3D" id="3.80.10.10">
    <property type="entry name" value="Ribonuclease Inhibitor"/>
    <property type="match status" value="2"/>
</dbReference>
<dbReference type="Proteomes" id="UP000221080">
    <property type="component" value="Chromosome 21"/>
</dbReference>
<dbReference type="Gene3D" id="3.30.1520.10">
    <property type="entry name" value="Phox-like domain"/>
    <property type="match status" value="1"/>
</dbReference>
<dbReference type="OrthoDB" id="430293at2759"/>
<dbReference type="KEGG" id="ipu:108255006"/>
<dbReference type="InterPro" id="IPR001611">
    <property type="entry name" value="Leu-rich_rpt"/>
</dbReference>
<organism evidence="5 6">
    <name type="scientific">Ictalurus punctatus</name>
    <name type="common">Channel catfish</name>
    <name type="synonym">Silurus punctatus</name>
    <dbReference type="NCBI Taxonomy" id="7998"/>
    <lineage>
        <taxon>Eukaryota</taxon>
        <taxon>Metazoa</taxon>
        <taxon>Chordata</taxon>
        <taxon>Craniata</taxon>
        <taxon>Vertebrata</taxon>
        <taxon>Euteleostomi</taxon>
        <taxon>Actinopterygii</taxon>
        <taxon>Neopterygii</taxon>
        <taxon>Teleostei</taxon>
        <taxon>Ostariophysi</taxon>
        <taxon>Siluriformes</taxon>
        <taxon>Ictaluridae</taxon>
        <taxon>Ictalurus</taxon>
    </lineage>
</organism>
<keyword evidence="1" id="KW-0433">Leucine-rich repeat</keyword>
<dbReference type="InterPro" id="IPR037904">
    <property type="entry name" value="Nischarin_PX"/>
</dbReference>
<dbReference type="PROSITE" id="PS50195">
    <property type="entry name" value="PX"/>
    <property type="match status" value="1"/>
</dbReference>
<feature type="compositionally biased region" description="Basic and acidic residues" evidence="3">
    <location>
        <begin position="460"/>
        <end position="471"/>
    </location>
</feature>